<feature type="compositionally biased region" description="Basic and acidic residues" evidence="1">
    <location>
        <begin position="26"/>
        <end position="43"/>
    </location>
</feature>
<evidence type="ECO:0000313" key="3">
    <source>
        <dbReference type="Proteomes" id="UP000606786"/>
    </source>
</evidence>
<name>A0A811V2U0_CERCA</name>
<sequence>MVLKRSVKQLQQLKANRSEATSSAQIDKDEKGRDGNNSRSSERCKGMCEERVQLQWQLAVGCWIGINELSEYTSNRGAGIGRGVGVRA</sequence>
<comment type="caution">
    <text evidence="2">The sequence shown here is derived from an EMBL/GenBank/DDBJ whole genome shotgun (WGS) entry which is preliminary data.</text>
</comment>
<reference evidence="2" key="1">
    <citation type="submission" date="2020-11" db="EMBL/GenBank/DDBJ databases">
        <authorList>
            <person name="Whitehead M."/>
        </authorList>
    </citation>
    <scope>NUCLEOTIDE SEQUENCE</scope>
    <source>
        <strain evidence="2">EGII</strain>
    </source>
</reference>
<evidence type="ECO:0000313" key="2">
    <source>
        <dbReference type="EMBL" id="CAD7005370.1"/>
    </source>
</evidence>
<feature type="compositionally biased region" description="Polar residues" evidence="1">
    <location>
        <begin position="13"/>
        <end position="25"/>
    </location>
</feature>
<evidence type="ECO:0000256" key="1">
    <source>
        <dbReference type="SAM" id="MobiDB-lite"/>
    </source>
</evidence>
<feature type="non-terminal residue" evidence="2">
    <location>
        <position position="88"/>
    </location>
</feature>
<dbReference type="Proteomes" id="UP000606786">
    <property type="component" value="Unassembled WGS sequence"/>
</dbReference>
<protein>
    <submittedName>
        <fullName evidence="2">(Mediterranean fruit fly) hypothetical protein</fullName>
    </submittedName>
</protein>
<organism evidence="2 3">
    <name type="scientific">Ceratitis capitata</name>
    <name type="common">Mediterranean fruit fly</name>
    <name type="synonym">Tephritis capitata</name>
    <dbReference type="NCBI Taxonomy" id="7213"/>
    <lineage>
        <taxon>Eukaryota</taxon>
        <taxon>Metazoa</taxon>
        <taxon>Ecdysozoa</taxon>
        <taxon>Arthropoda</taxon>
        <taxon>Hexapoda</taxon>
        <taxon>Insecta</taxon>
        <taxon>Pterygota</taxon>
        <taxon>Neoptera</taxon>
        <taxon>Endopterygota</taxon>
        <taxon>Diptera</taxon>
        <taxon>Brachycera</taxon>
        <taxon>Muscomorpha</taxon>
        <taxon>Tephritoidea</taxon>
        <taxon>Tephritidae</taxon>
        <taxon>Ceratitis</taxon>
        <taxon>Ceratitis</taxon>
    </lineage>
</organism>
<gene>
    <name evidence="2" type="ORF">CCAP1982_LOCUS13730</name>
</gene>
<dbReference type="AlphaFoldDB" id="A0A811V2U0"/>
<dbReference type="EMBL" id="CAJHJT010000034">
    <property type="protein sequence ID" value="CAD7005370.1"/>
    <property type="molecule type" value="Genomic_DNA"/>
</dbReference>
<accession>A0A811V2U0</accession>
<keyword evidence="3" id="KW-1185">Reference proteome</keyword>
<feature type="region of interest" description="Disordered" evidence="1">
    <location>
        <begin position="13"/>
        <end position="43"/>
    </location>
</feature>
<proteinExistence type="predicted"/>